<protein>
    <submittedName>
        <fullName evidence="2">Uncharacterized protein</fullName>
    </submittedName>
</protein>
<proteinExistence type="predicted"/>
<reference evidence="2 3" key="1">
    <citation type="journal article" date="2021" name="Comput. Struct. Biotechnol. J.">
        <title>De novo genome assembly of the potent medicinal plant Rehmannia glutinosa using nanopore technology.</title>
        <authorList>
            <person name="Ma L."/>
            <person name="Dong C."/>
            <person name="Song C."/>
            <person name="Wang X."/>
            <person name="Zheng X."/>
            <person name="Niu Y."/>
            <person name="Chen S."/>
            <person name="Feng W."/>
        </authorList>
    </citation>
    <scope>NUCLEOTIDE SEQUENCE [LARGE SCALE GENOMIC DNA]</scope>
    <source>
        <strain evidence="2">DH-2019</strain>
    </source>
</reference>
<dbReference type="PANTHER" id="PTHR37248">
    <property type="entry name" value="TRANSLATION INITIATION FACTOR"/>
    <property type="match status" value="1"/>
</dbReference>
<organism evidence="2 3">
    <name type="scientific">Rehmannia glutinosa</name>
    <name type="common">Chinese foxglove</name>
    <dbReference type="NCBI Taxonomy" id="99300"/>
    <lineage>
        <taxon>Eukaryota</taxon>
        <taxon>Viridiplantae</taxon>
        <taxon>Streptophyta</taxon>
        <taxon>Embryophyta</taxon>
        <taxon>Tracheophyta</taxon>
        <taxon>Spermatophyta</taxon>
        <taxon>Magnoliopsida</taxon>
        <taxon>eudicotyledons</taxon>
        <taxon>Gunneridae</taxon>
        <taxon>Pentapetalae</taxon>
        <taxon>asterids</taxon>
        <taxon>lamiids</taxon>
        <taxon>Lamiales</taxon>
        <taxon>Orobanchaceae</taxon>
        <taxon>Rehmannieae</taxon>
        <taxon>Rehmannia</taxon>
    </lineage>
</organism>
<accession>A0ABR0V4D9</accession>
<name>A0ABR0V4D9_REHGL</name>
<comment type="caution">
    <text evidence="2">The sequence shown here is derived from an EMBL/GenBank/DDBJ whole genome shotgun (WGS) entry which is preliminary data.</text>
</comment>
<evidence type="ECO:0000256" key="1">
    <source>
        <dbReference type="SAM" id="MobiDB-lite"/>
    </source>
</evidence>
<dbReference type="PANTHER" id="PTHR37248:SF1">
    <property type="entry name" value="TRANSLATION INITIATION FACTOR"/>
    <property type="match status" value="1"/>
</dbReference>
<gene>
    <name evidence="2" type="ORF">DH2020_037293</name>
</gene>
<evidence type="ECO:0000313" key="3">
    <source>
        <dbReference type="Proteomes" id="UP001318860"/>
    </source>
</evidence>
<sequence length="158" mass="18151">MPRTKSRRNTKEAVGNKDQDGVPLNKKKKHFKIMKISTIFSSVERQSAAIRAIRDVEVEQLRTMLRLLDPFQMNDLQVPPIFALFKENLPNLSIAETGKDCQYEVKWGHKDWNFSLNHADERTLHASLLHRPSIAYPDYSAESLLWLGGFELSNKSGI</sequence>
<dbReference type="EMBL" id="JABTTQ020001684">
    <property type="protein sequence ID" value="KAK6128967.1"/>
    <property type="molecule type" value="Genomic_DNA"/>
</dbReference>
<evidence type="ECO:0000313" key="2">
    <source>
        <dbReference type="EMBL" id="KAK6128967.1"/>
    </source>
</evidence>
<keyword evidence="3" id="KW-1185">Reference proteome</keyword>
<feature type="region of interest" description="Disordered" evidence="1">
    <location>
        <begin position="1"/>
        <end position="24"/>
    </location>
</feature>
<feature type="compositionally biased region" description="Basic and acidic residues" evidence="1">
    <location>
        <begin position="9"/>
        <end position="20"/>
    </location>
</feature>
<dbReference type="Proteomes" id="UP001318860">
    <property type="component" value="Unassembled WGS sequence"/>
</dbReference>